<evidence type="ECO:0000256" key="14">
    <source>
        <dbReference type="SAM" id="Phobius"/>
    </source>
</evidence>
<evidence type="ECO:0000256" key="6">
    <source>
        <dbReference type="ARBA" id="ARBA00023136"/>
    </source>
</evidence>
<proteinExistence type="evidence at transcript level"/>
<keyword evidence="6 14" id="KW-0472">Membrane</keyword>
<dbReference type="InterPro" id="IPR050549">
    <property type="entry name" value="MFS_Trehalose_Transporter"/>
</dbReference>
<keyword evidence="7" id="KW-0325">Glycoprotein</keyword>
<dbReference type="PANTHER" id="PTHR48021">
    <property type="match status" value="1"/>
</dbReference>
<evidence type="ECO:0000256" key="11">
    <source>
        <dbReference type="ARBA" id="ARBA00077395"/>
    </source>
</evidence>
<evidence type="ECO:0000256" key="1">
    <source>
        <dbReference type="ARBA" id="ARBA00001787"/>
    </source>
</evidence>
<feature type="transmembrane region" description="Helical" evidence="14">
    <location>
        <begin position="28"/>
        <end position="55"/>
    </location>
</feature>
<feature type="transmembrane region" description="Helical" evidence="14">
    <location>
        <begin position="186"/>
        <end position="207"/>
    </location>
</feature>
<dbReference type="GO" id="GO:0051119">
    <property type="term" value="F:sugar transmembrane transporter activity"/>
    <property type="evidence" value="ECO:0007669"/>
    <property type="project" value="InterPro"/>
</dbReference>
<evidence type="ECO:0000256" key="2">
    <source>
        <dbReference type="ARBA" id="ARBA00004651"/>
    </source>
</evidence>
<keyword evidence="4 14" id="KW-0812">Transmembrane</keyword>
<dbReference type="NCBIfam" id="TIGR00879">
    <property type="entry name" value="SP"/>
    <property type="match status" value="1"/>
</dbReference>
<comment type="function">
    <text evidence="9">Insulin-regulated facilitative hexose transporter that mediates the transport of glucose and fructose. Facilitates hepatic influx of dietary trehalose, which in turn inhibits glucose and fructose influx triggering a starvation signal and hepatic autophagy through activation of AMPK and ULK1. Also able to mediate the transport of dehydroascorbate.</text>
</comment>
<keyword evidence="3" id="KW-1003">Cell membrane</keyword>
<evidence type="ECO:0000256" key="9">
    <source>
        <dbReference type="ARBA" id="ARBA00059062"/>
    </source>
</evidence>
<comment type="catalytic activity">
    <reaction evidence="1">
        <text>L-dehydroascorbate(out) = L-dehydroascorbate(in)</text>
        <dbReference type="Rhea" id="RHEA:60380"/>
        <dbReference type="ChEBI" id="CHEBI:58539"/>
    </reaction>
</comment>
<feature type="transmembrane region" description="Helical" evidence="14">
    <location>
        <begin position="270"/>
        <end position="292"/>
    </location>
</feature>
<reference evidence="16" key="1">
    <citation type="submission" date="2020-04" db="EMBL/GenBank/DDBJ databases">
        <authorList>
            <person name="Neveu A P."/>
        </authorList>
    </citation>
    <scope>NUCLEOTIDE SEQUENCE</scope>
    <source>
        <tissue evidence="16">Whole embryo</tissue>
    </source>
</reference>
<feature type="domain" description="Major facilitator superfamily (MFS) profile" evidence="15">
    <location>
        <begin position="29"/>
        <end position="477"/>
    </location>
</feature>
<evidence type="ECO:0000256" key="7">
    <source>
        <dbReference type="ARBA" id="ARBA00023180"/>
    </source>
</evidence>
<feature type="transmembrane region" description="Helical" evidence="14">
    <location>
        <begin position="129"/>
        <end position="150"/>
    </location>
</feature>
<evidence type="ECO:0000256" key="8">
    <source>
        <dbReference type="ARBA" id="ARBA00052140"/>
    </source>
</evidence>
<feature type="transmembrane region" description="Helical" evidence="14">
    <location>
        <begin position="162"/>
        <end position="180"/>
    </location>
</feature>
<dbReference type="SUPFAM" id="SSF103473">
    <property type="entry name" value="MFS general substrate transporter"/>
    <property type="match status" value="1"/>
</dbReference>
<dbReference type="CDD" id="cd17358">
    <property type="entry name" value="MFS_GLUT6_8_Class3_like"/>
    <property type="match status" value="1"/>
</dbReference>
<dbReference type="InterPro" id="IPR044775">
    <property type="entry name" value="MFS_ERD6/Tret1-like"/>
</dbReference>
<feature type="transmembrane region" description="Helical" evidence="14">
    <location>
        <begin position="307"/>
        <end position="329"/>
    </location>
</feature>
<keyword evidence="16" id="KW-0762">Sugar transport</keyword>
<dbReference type="GO" id="GO:0033300">
    <property type="term" value="F:dehydroascorbic acid transmembrane transporter activity"/>
    <property type="evidence" value="ECO:0007669"/>
    <property type="project" value="UniProtKB-ARBA"/>
</dbReference>
<sequence>MAPNAPNDIETRPLIKSAGKPTVEQGSVALYLSVTIVLLGAISVGTMLGLTSPMIPGIQAMGSGNPLYLNTMQASWFGASVTVGAVAGAYIAGFIMQAIGRKFTSIICGIPFAVGLLVIGFASQMWMLFVGRVVTGLGVGMISLIVPTYIGEVSTVKLRGMLGSANQLCIVSGILLIYGLGSVLNWRALAFAAITPPGLLSLLSIFIPETPTYLLMKNRPEAAKQSLVKLRSCDSDVDAEFTQLEESLSKQESQASWLEIVKDSSLRTPVLLSLGAMYFQQISGINCVMFYAKSIFMSAGFTNHTQITIALLAIASAQVFFTIVACLIIDKTGRKVLLITGAVIMTLSLTTFGIYFQLKQSMAAHVTHSNMTAVHAASSGNPSLSWMALVSMVVFIAAYSIGIGPIAWLLVGEIIPARAKERAAGLSTGFNYFLVFILTLEFSNMLVAFTPQGTFWIFAGNCALSVLFTIFLMPETKGKTLEEIEMYFRKGK</sequence>
<dbReference type="AlphaFoldDB" id="A0A6F9DTL4"/>
<comment type="similarity">
    <text evidence="13">Belongs to the major facilitator superfamily. Sugar transporter (TC 2.A.1.1) family.</text>
</comment>
<comment type="subcellular location">
    <subcellularLocation>
        <location evidence="2">Cell membrane</location>
        <topology evidence="2">Multi-pass membrane protein</topology>
    </subcellularLocation>
</comment>
<evidence type="ECO:0000256" key="4">
    <source>
        <dbReference type="ARBA" id="ARBA00022692"/>
    </source>
</evidence>
<dbReference type="InterPro" id="IPR005828">
    <property type="entry name" value="MFS_sugar_transport-like"/>
</dbReference>
<feature type="transmembrane region" description="Helical" evidence="14">
    <location>
        <begin position="455"/>
        <end position="473"/>
    </location>
</feature>
<evidence type="ECO:0000256" key="5">
    <source>
        <dbReference type="ARBA" id="ARBA00022989"/>
    </source>
</evidence>
<gene>
    <name evidence="16" type="primary">Slc2a8-004</name>
</gene>
<accession>A0A6F9DTL4</accession>
<dbReference type="FunFam" id="1.20.1250.20:FF:000055">
    <property type="entry name" value="Facilitated trehalose transporter Tret1-2 homolog"/>
    <property type="match status" value="1"/>
</dbReference>
<name>A0A6F9DTL4_9ASCI</name>
<feature type="transmembrane region" description="Helical" evidence="14">
    <location>
        <begin position="336"/>
        <end position="356"/>
    </location>
</feature>
<evidence type="ECO:0000256" key="12">
    <source>
        <dbReference type="ARBA" id="ARBA00080242"/>
    </source>
</evidence>
<dbReference type="InterPro" id="IPR020846">
    <property type="entry name" value="MFS_dom"/>
</dbReference>
<dbReference type="PROSITE" id="PS50850">
    <property type="entry name" value="MFS"/>
    <property type="match status" value="1"/>
</dbReference>
<dbReference type="PROSITE" id="PS00217">
    <property type="entry name" value="SUGAR_TRANSPORT_2"/>
    <property type="match status" value="1"/>
</dbReference>
<dbReference type="InterPro" id="IPR005829">
    <property type="entry name" value="Sugar_transporter_CS"/>
</dbReference>
<dbReference type="InterPro" id="IPR003663">
    <property type="entry name" value="Sugar/inositol_transpt"/>
</dbReference>
<organism evidence="16">
    <name type="scientific">Phallusia mammillata</name>
    <dbReference type="NCBI Taxonomy" id="59560"/>
    <lineage>
        <taxon>Eukaryota</taxon>
        <taxon>Metazoa</taxon>
        <taxon>Chordata</taxon>
        <taxon>Tunicata</taxon>
        <taxon>Ascidiacea</taxon>
        <taxon>Phlebobranchia</taxon>
        <taxon>Ascidiidae</taxon>
        <taxon>Phallusia</taxon>
    </lineage>
</organism>
<evidence type="ECO:0000256" key="3">
    <source>
        <dbReference type="ARBA" id="ARBA00022475"/>
    </source>
</evidence>
<dbReference type="PANTHER" id="PTHR48021:SF1">
    <property type="entry name" value="GH07001P-RELATED"/>
    <property type="match status" value="1"/>
</dbReference>
<evidence type="ECO:0000256" key="13">
    <source>
        <dbReference type="RuleBase" id="RU003346"/>
    </source>
</evidence>
<keyword evidence="13" id="KW-0813">Transport</keyword>
<feature type="transmembrane region" description="Helical" evidence="14">
    <location>
        <begin position="103"/>
        <end position="123"/>
    </location>
</feature>
<comment type="catalytic activity">
    <reaction evidence="8">
        <text>alpha,alpha-trehalose(in) = alpha,alpha-trehalose(out)</text>
        <dbReference type="Rhea" id="RHEA:17629"/>
        <dbReference type="ChEBI" id="CHEBI:16551"/>
    </reaction>
</comment>
<dbReference type="InterPro" id="IPR036259">
    <property type="entry name" value="MFS_trans_sf"/>
</dbReference>
<keyword evidence="5 14" id="KW-1133">Transmembrane helix</keyword>
<evidence type="ECO:0000313" key="16">
    <source>
        <dbReference type="EMBL" id="CAB3266215.1"/>
    </source>
</evidence>
<evidence type="ECO:0000256" key="10">
    <source>
        <dbReference type="ARBA" id="ARBA00067382"/>
    </source>
</evidence>
<feature type="transmembrane region" description="Helical" evidence="14">
    <location>
        <begin position="75"/>
        <end position="96"/>
    </location>
</feature>
<dbReference type="PRINTS" id="PR00171">
    <property type="entry name" value="SUGRTRNSPORT"/>
</dbReference>
<protein>
    <recommendedName>
        <fullName evidence="10">Solute carrier family 2, facilitated glucose transporter member 8</fullName>
    </recommendedName>
    <alternativeName>
        <fullName evidence="11">Glucose transporter type 8</fullName>
    </alternativeName>
    <alternativeName>
        <fullName evidence="12">Glucose transporter type X1</fullName>
    </alternativeName>
</protein>
<dbReference type="Gene3D" id="1.20.1250.20">
    <property type="entry name" value="MFS general substrate transporter like domains"/>
    <property type="match status" value="1"/>
</dbReference>
<dbReference type="Pfam" id="PF00083">
    <property type="entry name" value="Sugar_tr"/>
    <property type="match status" value="1"/>
</dbReference>
<evidence type="ECO:0000259" key="15">
    <source>
        <dbReference type="PROSITE" id="PS50850"/>
    </source>
</evidence>
<dbReference type="EMBL" id="LR790353">
    <property type="protein sequence ID" value="CAB3266215.1"/>
    <property type="molecule type" value="mRNA"/>
</dbReference>
<feature type="transmembrane region" description="Helical" evidence="14">
    <location>
        <begin position="386"/>
        <end position="411"/>
    </location>
</feature>
<dbReference type="GO" id="GO:0005886">
    <property type="term" value="C:plasma membrane"/>
    <property type="evidence" value="ECO:0007669"/>
    <property type="project" value="UniProtKB-SubCell"/>
</dbReference>